<reference evidence="1 2" key="1">
    <citation type="submission" date="2013-09" db="EMBL/GenBank/DDBJ databases">
        <title>Corchorus capsularis genome sequencing.</title>
        <authorList>
            <person name="Alam M."/>
            <person name="Haque M.S."/>
            <person name="Islam M.S."/>
            <person name="Emdad E.M."/>
            <person name="Islam M.M."/>
            <person name="Ahmed B."/>
            <person name="Halim A."/>
            <person name="Hossen Q.M.M."/>
            <person name="Hossain M.Z."/>
            <person name="Ahmed R."/>
            <person name="Khan M.M."/>
            <person name="Islam R."/>
            <person name="Rashid M.M."/>
            <person name="Khan S.A."/>
            <person name="Rahman M.S."/>
            <person name="Alam M."/>
        </authorList>
    </citation>
    <scope>NUCLEOTIDE SEQUENCE [LARGE SCALE GENOMIC DNA]</scope>
    <source>
        <strain evidence="2">cv. CVL-1</strain>
        <tissue evidence="1">Whole seedling</tissue>
    </source>
</reference>
<sequence>MDTIRLEEFVDLPALNDWIDAEEMRAELAWLNDSSTKTGDLFVPLGLPSFTRRVEYCCGFSGAT</sequence>
<organism evidence="1 2">
    <name type="scientific">Corchorus capsularis</name>
    <name type="common">Jute</name>
    <dbReference type="NCBI Taxonomy" id="210143"/>
    <lineage>
        <taxon>Eukaryota</taxon>
        <taxon>Viridiplantae</taxon>
        <taxon>Streptophyta</taxon>
        <taxon>Embryophyta</taxon>
        <taxon>Tracheophyta</taxon>
        <taxon>Spermatophyta</taxon>
        <taxon>Magnoliopsida</taxon>
        <taxon>eudicotyledons</taxon>
        <taxon>Gunneridae</taxon>
        <taxon>Pentapetalae</taxon>
        <taxon>rosids</taxon>
        <taxon>malvids</taxon>
        <taxon>Malvales</taxon>
        <taxon>Malvaceae</taxon>
        <taxon>Grewioideae</taxon>
        <taxon>Apeibeae</taxon>
        <taxon>Corchorus</taxon>
    </lineage>
</organism>
<proteinExistence type="predicted"/>
<dbReference type="Proteomes" id="UP000188268">
    <property type="component" value="Unassembled WGS sequence"/>
</dbReference>
<dbReference type="Gramene" id="OMO92390">
    <property type="protein sequence ID" value="OMO92390"/>
    <property type="gene ID" value="CCACVL1_06866"/>
</dbReference>
<accession>A0A1R3JC40</accession>
<name>A0A1R3JC40_COCAP</name>
<gene>
    <name evidence="1" type="ORF">CCACVL1_06866</name>
</gene>
<protein>
    <submittedName>
        <fullName evidence="1">Uncharacterized protein</fullName>
    </submittedName>
</protein>
<keyword evidence="2" id="KW-1185">Reference proteome</keyword>
<evidence type="ECO:0000313" key="2">
    <source>
        <dbReference type="Proteomes" id="UP000188268"/>
    </source>
</evidence>
<dbReference type="AlphaFoldDB" id="A0A1R3JC40"/>
<comment type="caution">
    <text evidence="1">The sequence shown here is derived from an EMBL/GenBank/DDBJ whole genome shotgun (WGS) entry which is preliminary data.</text>
</comment>
<evidence type="ECO:0000313" key="1">
    <source>
        <dbReference type="EMBL" id="OMO92390.1"/>
    </source>
</evidence>
<dbReference type="EMBL" id="AWWV01008205">
    <property type="protein sequence ID" value="OMO92390.1"/>
    <property type="molecule type" value="Genomic_DNA"/>
</dbReference>